<name>A0ABN2DPL9_9ACTN</name>
<protein>
    <recommendedName>
        <fullName evidence="5">Polysaccharide chain length determinant N-terminal domain-containing protein</fullName>
    </recommendedName>
</protein>
<dbReference type="Proteomes" id="UP001501705">
    <property type="component" value="Unassembled WGS sequence"/>
</dbReference>
<organism evidence="3 4">
    <name type="scientific">Kribbella hippodromi</name>
    <dbReference type="NCBI Taxonomy" id="434347"/>
    <lineage>
        <taxon>Bacteria</taxon>
        <taxon>Bacillati</taxon>
        <taxon>Actinomycetota</taxon>
        <taxon>Actinomycetes</taxon>
        <taxon>Propionibacteriales</taxon>
        <taxon>Kribbellaceae</taxon>
        <taxon>Kribbella</taxon>
    </lineage>
</organism>
<dbReference type="InterPro" id="IPR050445">
    <property type="entry name" value="Bact_polysacc_biosynth/exp"/>
</dbReference>
<gene>
    <name evidence="3" type="ORF">GCM10009804_43790</name>
</gene>
<dbReference type="RefSeq" id="WP_344235681.1">
    <property type="nucleotide sequence ID" value="NZ_BAAAPH010000014.1"/>
</dbReference>
<sequence length="553" mass="58688">MTNQHFDEQLPGKLPGQLSGHSGQVGPSPNGWAEDNDGLFDDELSPSYPPDSLVTFRFLRDAVVRHARIWLALALVGFAGGLASYLAIPAPHQAAARLLITTRAGDDPVKAMATEISLATTRTVAERVIVLLKLPETPDEVLQQYTATKLTDRVLEIQASAKSDEEATKLAAMVAQTYLIFRREQLGLDDAPLRKDLAAAQNEVTAAREAVVAAGDNPDNPAHPSSPEMAKLNAAGDKVRFVQQQLLDQTVTASKMNASRMLDIPAPVVVSAKRAIVLKAGTGLVGGLFLGIGFVIVRALISDRLWKRQDIANALGARVRLSTGRPPRKWLRFTQQVRPSQAPHRQIQLLSQHLGQRISWSSVPTPALAVVSVDDVPACALAVAALAVRLADEGNQVLVADLTGTGALAKRLGVKEQGTHTSQLSEPGRRIDVYLSDPSGLPAEGCYNGHPNGSGDLELDGAWETADLVLSLATLTPAVGADHLTSWAAQAAVVVTAGRSTTAKIRATGEMLRLAGLEIDTAVVLNADRTDEGVGVTDAEAAATTVDLELFSR</sequence>
<evidence type="ECO:0008006" key="5">
    <source>
        <dbReference type="Google" id="ProtNLM"/>
    </source>
</evidence>
<feature type="transmembrane region" description="Helical" evidence="2">
    <location>
        <begin position="69"/>
        <end position="88"/>
    </location>
</feature>
<keyword evidence="2" id="KW-0472">Membrane</keyword>
<dbReference type="Gene3D" id="3.40.50.300">
    <property type="entry name" value="P-loop containing nucleotide triphosphate hydrolases"/>
    <property type="match status" value="1"/>
</dbReference>
<accession>A0ABN2DPL9</accession>
<feature type="compositionally biased region" description="Basic and acidic residues" evidence="1">
    <location>
        <begin position="1"/>
        <end position="10"/>
    </location>
</feature>
<comment type="caution">
    <text evidence="3">The sequence shown here is derived from an EMBL/GenBank/DDBJ whole genome shotgun (WGS) entry which is preliminary data.</text>
</comment>
<dbReference type="PANTHER" id="PTHR32309:SF31">
    <property type="entry name" value="CAPSULAR EXOPOLYSACCHARIDE FAMILY"/>
    <property type="match status" value="1"/>
</dbReference>
<proteinExistence type="predicted"/>
<dbReference type="InterPro" id="IPR027417">
    <property type="entry name" value="P-loop_NTPase"/>
</dbReference>
<dbReference type="PANTHER" id="PTHR32309">
    <property type="entry name" value="TYROSINE-PROTEIN KINASE"/>
    <property type="match status" value="1"/>
</dbReference>
<reference evidence="3 4" key="1">
    <citation type="journal article" date="2019" name="Int. J. Syst. Evol. Microbiol.">
        <title>The Global Catalogue of Microorganisms (GCM) 10K type strain sequencing project: providing services to taxonomists for standard genome sequencing and annotation.</title>
        <authorList>
            <consortium name="The Broad Institute Genomics Platform"/>
            <consortium name="The Broad Institute Genome Sequencing Center for Infectious Disease"/>
            <person name="Wu L."/>
            <person name="Ma J."/>
        </authorList>
    </citation>
    <scope>NUCLEOTIDE SEQUENCE [LARGE SCALE GENOMIC DNA]</scope>
    <source>
        <strain evidence="3 4">JCM 15572</strain>
    </source>
</reference>
<keyword evidence="4" id="KW-1185">Reference proteome</keyword>
<evidence type="ECO:0000313" key="4">
    <source>
        <dbReference type="Proteomes" id="UP001501705"/>
    </source>
</evidence>
<evidence type="ECO:0000313" key="3">
    <source>
        <dbReference type="EMBL" id="GAA1582488.1"/>
    </source>
</evidence>
<keyword evidence="2" id="KW-1133">Transmembrane helix</keyword>
<evidence type="ECO:0000256" key="2">
    <source>
        <dbReference type="SAM" id="Phobius"/>
    </source>
</evidence>
<feature type="transmembrane region" description="Helical" evidence="2">
    <location>
        <begin position="280"/>
        <end position="301"/>
    </location>
</feature>
<keyword evidence="2" id="KW-0812">Transmembrane</keyword>
<feature type="region of interest" description="Disordered" evidence="1">
    <location>
        <begin position="1"/>
        <end position="41"/>
    </location>
</feature>
<dbReference type="EMBL" id="BAAAPH010000014">
    <property type="protein sequence ID" value="GAA1582488.1"/>
    <property type="molecule type" value="Genomic_DNA"/>
</dbReference>
<evidence type="ECO:0000256" key="1">
    <source>
        <dbReference type="SAM" id="MobiDB-lite"/>
    </source>
</evidence>